<evidence type="ECO:0000313" key="2">
    <source>
        <dbReference type="EMBL" id="KIM62372.1"/>
    </source>
</evidence>
<reference evidence="3" key="2">
    <citation type="submission" date="2015-01" db="EMBL/GenBank/DDBJ databases">
        <title>Evolutionary Origins and Diversification of the Mycorrhizal Mutualists.</title>
        <authorList>
            <consortium name="DOE Joint Genome Institute"/>
            <consortium name="Mycorrhizal Genomics Consortium"/>
            <person name="Kohler A."/>
            <person name="Kuo A."/>
            <person name="Nagy L.G."/>
            <person name="Floudas D."/>
            <person name="Copeland A."/>
            <person name="Barry K.W."/>
            <person name="Cichocki N."/>
            <person name="Veneault-Fourrey C."/>
            <person name="LaButti K."/>
            <person name="Lindquist E.A."/>
            <person name="Lipzen A."/>
            <person name="Lundell T."/>
            <person name="Morin E."/>
            <person name="Murat C."/>
            <person name="Riley R."/>
            <person name="Ohm R."/>
            <person name="Sun H."/>
            <person name="Tunlid A."/>
            <person name="Henrissat B."/>
            <person name="Grigoriev I.V."/>
            <person name="Hibbett D.S."/>
            <person name="Martin F."/>
        </authorList>
    </citation>
    <scope>NUCLEOTIDE SEQUENCE [LARGE SCALE GENOMIC DNA]</scope>
    <source>
        <strain evidence="3">Foug A</strain>
    </source>
</reference>
<feature type="domain" description="Fungal-type protein kinase" evidence="1">
    <location>
        <begin position="14"/>
        <end position="131"/>
    </location>
</feature>
<dbReference type="InterPro" id="IPR040976">
    <property type="entry name" value="Pkinase_fungal"/>
</dbReference>
<name>A0A0C3ABS8_9AGAM</name>
<keyword evidence="3" id="KW-1185">Reference proteome</keyword>
<dbReference type="HOGENOM" id="CLU_134179_0_0_1"/>
<sequence>MPGNPDGVGAFHHKPDLILIEKSDVPIDSLSWMNPKVIVECTSQGWKPSLPIAKTLHTKVYLIFLDQPWRCFVLGLSIAKEEIQVHFYNRLGSSVSPHFNIHCNPKAFVGILTSVMFGSWLCIGFDPTITMRPIQPLHVSE</sequence>
<protein>
    <recommendedName>
        <fullName evidence="1">Fungal-type protein kinase domain-containing protein</fullName>
    </recommendedName>
</protein>
<dbReference type="Pfam" id="PF17667">
    <property type="entry name" value="Pkinase_fungal"/>
    <property type="match status" value="1"/>
</dbReference>
<evidence type="ECO:0000259" key="1">
    <source>
        <dbReference type="Pfam" id="PF17667"/>
    </source>
</evidence>
<accession>A0A0C3ABS8</accession>
<organism evidence="2 3">
    <name type="scientific">Scleroderma citrinum Foug A</name>
    <dbReference type="NCBI Taxonomy" id="1036808"/>
    <lineage>
        <taxon>Eukaryota</taxon>
        <taxon>Fungi</taxon>
        <taxon>Dikarya</taxon>
        <taxon>Basidiomycota</taxon>
        <taxon>Agaricomycotina</taxon>
        <taxon>Agaricomycetes</taxon>
        <taxon>Agaricomycetidae</taxon>
        <taxon>Boletales</taxon>
        <taxon>Sclerodermatineae</taxon>
        <taxon>Sclerodermataceae</taxon>
        <taxon>Scleroderma</taxon>
    </lineage>
</organism>
<evidence type="ECO:0000313" key="3">
    <source>
        <dbReference type="Proteomes" id="UP000053989"/>
    </source>
</evidence>
<dbReference type="Proteomes" id="UP000053989">
    <property type="component" value="Unassembled WGS sequence"/>
</dbReference>
<proteinExistence type="predicted"/>
<reference evidence="2 3" key="1">
    <citation type="submission" date="2014-04" db="EMBL/GenBank/DDBJ databases">
        <authorList>
            <consortium name="DOE Joint Genome Institute"/>
            <person name="Kuo A."/>
            <person name="Kohler A."/>
            <person name="Nagy L.G."/>
            <person name="Floudas D."/>
            <person name="Copeland A."/>
            <person name="Barry K.W."/>
            <person name="Cichocki N."/>
            <person name="Veneault-Fourrey C."/>
            <person name="LaButti K."/>
            <person name="Lindquist E.A."/>
            <person name="Lipzen A."/>
            <person name="Lundell T."/>
            <person name="Morin E."/>
            <person name="Murat C."/>
            <person name="Sun H."/>
            <person name="Tunlid A."/>
            <person name="Henrissat B."/>
            <person name="Grigoriev I.V."/>
            <person name="Hibbett D.S."/>
            <person name="Martin F."/>
            <person name="Nordberg H.P."/>
            <person name="Cantor M.N."/>
            <person name="Hua S.X."/>
        </authorList>
    </citation>
    <scope>NUCLEOTIDE SEQUENCE [LARGE SCALE GENOMIC DNA]</scope>
    <source>
        <strain evidence="2 3">Foug A</strain>
    </source>
</reference>
<dbReference type="AlphaFoldDB" id="A0A0C3ABS8"/>
<dbReference type="EMBL" id="KN822043">
    <property type="protein sequence ID" value="KIM62372.1"/>
    <property type="molecule type" value="Genomic_DNA"/>
</dbReference>
<gene>
    <name evidence="2" type="ORF">SCLCIDRAFT_119762</name>
</gene>
<dbReference type="InParanoid" id="A0A0C3ABS8"/>
<dbReference type="OrthoDB" id="5584477at2759"/>